<dbReference type="EMBL" id="MSYM01000020">
    <property type="protein sequence ID" value="OLP04639.1"/>
    <property type="molecule type" value="Genomic_DNA"/>
</dbReference>
<reference evidence="1 2" key="1">
    <citation type="submission" date="2017-01" db="EMBL/GenBank/DDBJ databases">
        <title>Genome sequence of Rhodoferax antarcticus ANT.BR, a psychrophilic purple nonsulfur bacterium from an Antarctic microbial mat.</title>
        <authorList>
            <person name="Baker J."/>
            <person name="Riester C."/>
            <person name="Skinner B."/>
            <person name="Newell A."/>
            <person name="Swingley W."/>
            <person name="Madigan M."/>
            <person name="Jung D."/>
            <person name="Asao M."/>
            <person name="Chen M."/>
            <person name="Loughlin P."/>
            <person name="Pan H."/>
            <person name="Lin S."/>
            <person name="Li N."/>
            <person name="Shaw J."/>
            <person name="Prado M."/>
            <person name="Sherman C."/>
            <person name="Li X."/>
            <person name="Tang J."/>
            <person name="Blankenship R."/>
            <person name="Zhao T."/>
            <person name="Touchman J."/>
            <person name="Sattley M."/>
        </authorList>
    </citation>
    <scope>NUCLEOTIDE SEQUENCE [LARGE SCALE GENOMIC DNA]</scope>
    <source>
        <strain evidence="1 2">ANT.BR</strain>
    </source>
</reference>
<proteinExistence type="predicted"/>
<organism evidence="1 2">
    <name type="scientific">Rhodoferax antarcticus ANT.BR</name>
    <dbReference type="NCBI Taxonomy" id="1111071"/>
    <lineage>
        <taxon>Bacteria</taxon>
        <taxon>Pseudomonadati</taxon>
        <taxon>Pseudomonadota</taxon>
        <taxon>Betaproteobacteria</taxon>
        <taxon>Burkholderiales</taxon>
        <taxon>Comamonadaceae</taxon>
        <taxon>Rhodoferax</taxon>
    </lineage>
</organism>
<keyword evidence="2" id="KW-1185">Reference proteome</keyword>
<comment type="caution">
    <text evidence="1">The sequence shown here is derived from an EMBL/GenBank/DDBJ whole genome shotgun (WGS) entry which is preliminary data.</text>
</comment>
<dbReference type="Proteomes" id="UP000185911">
    <property type="component" value="Unassembled WGS sequence"/>
</dbReference>
<protein>
    <submittedName>
        <fullName evidence="1">Uncharacterized protein</fullName>
    </submittedName>
</protein>
<evidence type="ECO:0000313" key="1">
    <source>
        <dbReference type="EMBL" id="OLP04639.1"/>
    </source>
</evidence>
<accession>A0A1Q8Y9J1</accession>
<name>A0A1Q8Y9J1_9BURK</name>
<dbReference type="AlphaFoldDB" id="A0A1Q8Y9J1"/>
<sequence>MIYKVDYSKCKKVNRTYGMSQGLRTLPLVVERVGYWFDGDGNPIY</sequence>
<evidence type="ECO:0000313" key="2">
    <source>
        <dbReference type="Proteomes" id="UP000185911"/>
    </source>
</evidence>
<gene>
    <name evidence="1" type="ORF">BLL52_4241</name>
</gene>